<feature type="compositionally biased region" description="Low complexity" evidence="1">
    <location>
        <begin position="111"/>
        <end position="123"/>
    </location>
</feature>
<name>A0AAE1B2H3_9GAST</name>
<feature type="region of interest" description="Disordered" evidence="1">
    <location>
        <begin position="99"/>
        <end position="140"/>
    </location>
</feature>
<proteinExistence type="predicted"/>
<evidence type="ECO:0000256" key="1">
    <source>
        <dbReference type="SAM" id="MobiDB-lite"/>
    </source>
</evidence>
<sequence>MPSISSNSTLDSISKIAKSKEKWLLHPCLIEISQRDRLKKLEDIPFSTTQGNQATKIGSRVSSVGRGISFSNRFPHKHSQHGSMMGNFGSSEPLWEEAAYGSGSQDNKLNIPSIPDSPSTSTSDEPEAFSVVLATPAPAK</sequence>
<accession>A0AAE1B2H3</accession>
<dbReference type="AlphaFoldDB" id="A0AAE1B2H3"/>
<keyword evidence="3" id="KW-1185">Reference proteome</keyword>
<gene>
    <name evidence="2" type="ORF">RRG08_054696</name>
</gene>
<reference evidence="2" key="1">
    <citation type="journal article" date="2023" name="G3 (Bethesda)">
        <title>A reference genome for the long-term kleptoplast-retaining sea slug Elysia crispata morphotype clarki.</title>
        <authorList>
            <person name="Eastman K.E."/>
            <person name="Pendleton A.L."/>
            <person name="Shaikh M.A."/>
            <person name="Suttiyut T."/>
            <person name="Ogas R."/>
            <person name="Tomko P."/>
            <person name="Gavelis G."/>
            <person name="Widhalm J.R."/>
            <person name="Wisecaver J.H."/>
        </authorList>
    </citation>
    <scope>NUCLEOTIDE SEQUENCE</scope>
    <source>
        <strain evidence="2">ECLA1</strain>
    </source>
</reference>
<evidence type="ECO:0000313" key="3">
    <source>
        <dbReference type="Proteomes" id="UP001283361"/>
    </source>
</evidence>
<evidence type="ECO:0000313" key="2">
    <source>
        <dbReference type="EMBL" id="KAK3797676.1"/>
    </source>
</evidence>
<comment type="caution">
    <text evidence="2">The sequence shown here is derived from an EMBL/GenBank/DDBJ whole genome shotgun (WGS) entry which is preliminary data.</text>
</comment>
<dbReference type="Proteomes" id="UP001283361">
    <property type="component" value="Unassembled WGS sequence"/>
</dbReference>
<dbReference type="EMBL" id="JAWDGP010000750">
    <property type="protein sequence ID" value="KAK3797676.1"/>
    <property type="molecule type" value="Genomic_DNA"/>
</dbReference>
<organism evidence="2 3">
    <name type="scientific">Elysia crispata</name>
    <name type="common">lettuce slug</name>
    <dbReference type="NCBI Taxonomy" id="231223"/>
    <lineage>
        <taxon>Eukaryota</taxon>
        <taxon>Metazoa</taxon>
        <taxon>Spiralia</taxon>
        <taxon>Lophotrochozoa</taxon>
        <taxon>Mollusca</taxon>
        <taxon>Gastropoda</taxon>
        <taxon>Heterobranchia</taxon>
        <taxon>Euthyneura</taxon>
        <taxon>Panpulmonata</taxon>
        <taxon>Sacoglossa</taxon>
        <taxon>Placobranchoidea</taxon>
        <taxon>Plakobranchidae</taxon>
        <taxon>Elysia</taxon>
    </lineage>
</organism>
<protein>
    <submittedName>
        <fullName evidence="2">Uncharacterized protein</fullName>
    </submittedName>
</protein>